<dbReference type="SUPFAM" id="SSF48452">
    <property type="entry name" value="TPR-like"/>
    <property type="match status" value="2"/>
</dbReference>
<evidence type="ECO:0000256" key="1">
    <source>
        <dbReference type="PROSITE-ProRule" id="PRU00339"/>
    </source>
</evidence>
<feature type="domain" description="AAA+ ATPase" evidence="2">
    <location>
        <begin position="35"/>
        <end position="186"/>
    </location>
</feature>
<keyword evidence="1" id="KW-0802">TPR repeat</keyword>
<name>A0ABP7SKH8_9PSEU</name>
<dbReference type="InterPro" id="IPR002182">
    <property type="entry name" value="NB-ARC"/>
</dbReference>
<dbReference type="InterPro" id="IPR027417">
    <property type="entry name" value="P-loop_NTPase"/>
</dbReference>
<comment type="caution">
    <text evidence="3">The sequence shown here is derived from an EMBL/GenBank/DDBJ whole genome shotgun (WGS) entry which is preliminary data.</text>
</comment>
<evidence type="ECO:0000313" key="4">
    <source>
        <dbReference type="Proteomes" id="UP001501747"/>
    </source>
</evidence>
<dbReference type="PANTHER" id="PTHR47691:SF3">
    <property type="entry name" value="HTH-TYPE TRANSCRIPTIONAL REGULATOR RV0890C-RELATED"/>
    <property type="match status" value="1"/>
</dbReference>
<reference evidence="4" key="1">
    <citation type="journal article" date="2019" name="Int. J. Syst. Evol. Microbiol.">
        <title>The Global Catalogue of Microorganisms (GCM) 10K type strain sequencing project: providing services to taxonomists for standard genome sequencing and annotation.</title>
        <authorList>
            <consortium name="The Broad Institute Genomics Platform"/>
            <consortium name="The Broad Institute Genome Sequencing Center for Infectious Disease"/>
            <person name="Wu L."/>
            <person name="Ma J."/>
        </authorList>
    </citation>
    <scope>NUCLEOTIDE SEQUENCE [LARGE SCALE GENOMIC DNA]</scope>
    <source>
        <strain evidence="4">JCM 17342</strain>
    </source>
</reference>
<dbReference type="PROSITE" id="PS50005">
    <property type="entry name" value="TPR"/>
    <property type="match status" value="1"/>
</dbReference>
<dbReference type="Proteomes" id="UP001501747">
    <property type="component" value="Unassembled WGS sequence"/>
</dbReference>
<accession>A0ABP7SKH8</accession>
<organism evidence="3 4">
    <name type="scientific">Allokutzneria multivorans</name>
    <dbReference type="NCBI Taxonomy" id="1142134"/>
    <lineage>
        <taxon>Bacteria</taxon>
        <taxon>Bacillati</taxon>
        <taxon>Actinomycetota</taxon>
        <taxon>Actinomycetes</taxon>
        <taxon>Pseudonocardiales</taxon>
        <taxon>Pseudonocardiaceae</taxon>
        <taxon>Allokutzneria</taxon>
    </lineage>
</organism>
<dbReference type="Gene3D" id="3.40.50.300">
    <property type="entry name" value="P-loop containing nucleotide triphosphate hydrolases"/>
    <property type="match status" value="1"/>
</dbReference>
<dbReference type="SUPFAM" id="SSF52540">
    <property type="entry name" value="P-loop containing nucleoside triphosphate hydrolases"/>
    <property type="match status" value="1"/>
</dbReference>
<dbReference type="PRINTS" id="PR00364">
    <property type="entry name" value="DISEASERSIST"/>
</dbReference>
<sequence length="667" mass="73083">MIARGLLPLPRGFVNRVVEVGALTEAIGHARSAGTQGVFVLSGLPGVGKTVLAAHVAGLIRTTFEHGSLCVRMGASADANSVDEALTFLLIQLGVERLPTTSQELRARFQAETADRELLLVIDDVGPAAQLTNLLPASSRSVVLATSRRRSEGFARERYRVIDVPVFDRDSAAAMIRADIGANRPDAEEREIQALAELCGYLPLAMSVAGAQLVTRHRGPIADYLERLERATSRIAQLTIDGERPVEAIFEISYQDLAEAERRAYRLLSLHPGTQFALTTAAAAMGCDVDEAEVLLEALVTANLLSVVGERRYELHSLVRDHAAALAREQEHPADLRAATARIGAHYLDFAVAREQVFSNRPHFGPRFDGQVPLAYDGEDAWLRAAADFDLERPNLRRAVRMALDERLDQLAWQLGEAMVTYLFQRDLSDDAIDIYSTGLVAARRIQEDPADGDARPLLRMHAELGTAYFSAKDNDRALEQFDQALALADRLPAHSEAVLVTTAKTLVWKAFDHSRRGAVEQAVVLVERARLLMEDPNFPERMRARELAVLDMNSGPMFASVDRHADAIAAGERAIAYLKLSREKHNAAKAVANLGESLAKAGAPYRERAISTLTEAVDLLARFGILSWEAHSSELLGELFDAAGQSEQARVWHGRAEELRDRLAGK</sequence>
<protein>
    <recommendedName>
        <fullName evidence="2">AAA+ ATPase domain-containing protein</fullName>
    </recommendedName>
</protein>
<dbReference type="InterPro" id="IPR019734">
    <property type="entry name" value="TPR_rpt"/>
</dbReference>
<dbReference type="PANTHER" id="PTHR47691">
    <property type="entry name" value="REGULATOR-RELATED"/>
    <property type="match status" value="1"/>
</dbReference>
<evidence type="ECO:0000259" key="2">
    <source>
        <dbReference type="SMART" id="SM00382"/>
    </source>
</evidence>
<dbReference type="Gene3D" id="1.25.40.10">
    <property type="entry name" value="Tetratricopeptide repeat domain"/>
    <property type="match status" value="1"/>
</dbReference>
<keyword evidence="4" id="KW-1185">Reference proteome</keyword>
<gene>
    <name evidence="3" type="ORF">GCM10022247_39360</name>
</gene>
<proteinExistence type="predicted"/>
<dbReference type="InterPro" id="IPR003593">
    <property type="entry name" value="AAA+_ATPase"/>
</dbReference>
<dbReference type="Pfam" id="PF00931">
    <property type="entry name" value="NB-ARC"/>
    <property type="match status" value="1"/>
</dbReference>
<evidence type="ECO:0000313" key="3">
    <source>
        <dbReference type="EMBL" id="GAA4012875.1"/>
    </source>
</evidence>
<feature type="repeat" description="TPR" evidence="1">
    <location>
        <begin position="459"/>
        <end position="492"/>
    </location>
</feature>
<dbReference type="EMBL" id="BAABAL010000016">
    <property type="protein sequence ID" value="GAA4012875.1"/>
    <property type="molecule type" value="Genomic_DNA"/>
</dbReference>
<dbReference type="SMART" id="SM00382">
    <property type="entry name" value="AAA"/>
    <property type="match status" value="1"/>
</dbReference>
<dbReference type="InterPro" id="IPR011990">
    <property type="entry name" value="TPR-like_helical_dom_sf"/>
</dbReference>